<dbReference type="AlphaFoldDB" id="A0A447INR2"/>
<protein>
    <submittedName>
        <fullName evidence="6">ECF RNA polymerase sigma factor SigK</fullName>
    </submittedName>
</protein>
<keyword evidence="7" id="KW-1185">Reference proteome</keyword>
<dbReference type="Pfam" id="PF04542">
    <property type="entry name" value="Sigma70_r2"/>
    <property type="match status" value="1"/>
</dbReference>
<dbReference type="EMBL" id="UZWE01000033">
    <property type="protein sequence ID" value="VDS09183.1"/>
    <property type="molecule type" value="Genomic_DNA"/>
</dbReference>
<dbReference type="GO" id="GO:0006352">
    <property type="term" value="P:DNA-templated transcription initiation"/>
    <property type="evidence" value="ECO:0007669"/>
    <property type="project" value="InterPro"/>
</dbReference>
<evidence type="ECO:0000256" key="3">
    <source>
        <dbReference type="ARBA" id="ARBA00023163"/>
    </source>
</evidence>
<dbReference type="GO" id="GO:0016987">
    <property type="term" value="F:sigma factor activity"/>
    <property type="evidence" value="ECO:0007669"/>
    <property type="project" value="UniProtKB-KW"/>
</dbReference>
<dbReference type="RefSeq" id="WP_126154839.1">
    <property type="nucleotide sequence ID" value="NZ_UZWE01000033.1"/>
</dbReference>
<gene>
    <name evidence="6" type="primary">sigK</name>
    <name evidence="6" type="ORF">PARHAE_02373</name>
</gene>
<evidence type="ECO:0000259" key="5">
    <source>
        <dbReference type="Pfam" id="PF04542"/>
    </source>
</evidence>
<keyword evidence="2" id="KW-0731">Sigma factor</keyword>
<keyword evidence="4" id="KW-0812">Transmembrane</keyword>
<dbReference type="InterPro" id="IPR013325">
    <property type="entry name" value="RNA_pol_sigma_r2"/>
</dbReference>
<organism evidence="6 7">
    <name type="scientific">Paracoccus haematequi</name>
    <dbReference type="NCBI Taxonomy" id="2491866"/>
    <lineage>
        <taxon>Bacteria</taxon>
        <taxon>Pseudomonadati</taxon>
        <taxon>Pseudomonadota</taxon>
        <taxon>Alphaproteobacteria</taxon>
        <taxon>Rhodobacterales</taxon>
        <taxon>Paracoccaceae</taxon>
        <taxon>Paracoccus</taxon>
    </lineage>
</organism>
<keyword evidence="4" id="KW-0472">Membrane</keyword>
<dbReference type="PANTHER" id="PTHR43133:SF62">
    <property type="entry name" value="RNA POLYMERASE SIGMA FACTOR SIGZ"/>
    <property type="match status" value="1"/>
</dbReference>
<reference evidence="6 7" key="1">
    <citation type="submission" date="2018-12" db="EMBL/GenBank/DDBJ databases">
        <authorList>
            <person name="Criscuolo A."/>
        </authorList>
    </citation>
    <scope>NUCLEOTIDE SEQUENCE [LARGE SCALE GENOMIC DNA]</scope>
    <source>
        <strain evidence="6">ACIP1116241</strain>
    </source>
</reference>
<dbReference type="Proteomes" id="UP000270743">
    <property type="component" value="Unassembled WGS sequence"/>
</dbReference>
<dbReference type="InterPro" id="IPR007627">
    <property type="entry name" value="RNA_pol_sigma70_r2"/>
</dbReference>
<feature type="domain" description="RNA polymerase sigma-70 region 2" evidence="5">
    <location>
        <begin position="27"/>
        <end position="88"/>
    </location>
</feature>
<evidence type="ECO:0000256" key="4">
    <source>
        <dbReference type="SAM" id="Phobius"/>
    </source>
</evidence>
<evidence type="ECO:0000313" key="6">
    <source>
        <dbReference type="EMBL" id="VDS09183.1"/>
    </source>
</evidence>
<keyword evidence="1" id="KW-0805">Transcription regulation</keyword>
<accession>A0A447INR2</accession>
<keyword evidence="4" id="KW-1133">Transmembrane helix</keyword>
<dbReference type="SUPFAM" id="SSF88946">
    <property type="entry name" value="Sigma2 domain of RNA polymerase sigma factors"/>
    <property type="match status" value="1"/>
</dbReference>
<sequence>MPDAHHKMLSDLIGRVAKADRRAFDALYQASSARLNALCLSILKDRREAEEVLEQVYIGIWKDAARFPDSGLSPTAWLAVQARDRAMRRRGALALPPVLAGGGAADALALLRAAYLEGLDYRQLADRHGISADEARHALHEGLERLAGHAADDADSVAAAEQALGLRQGEPTDSAQLADWRERLARFADDLTPVMAPARAWQRIRESLGHGVAPLSVDPLERAPWWRGTGGILALILLAAVAAWFLWGR</sequence>
<dbReference type="PANTHER" id="PTHR43133">
    <property type="entry name" value="RNA POLYMERASE ECF-TYPE SIGMA FACTO"/>
    <property type="match status" value="1"/>
</dbReference>
<feature type="transmembrane region" description="Helical" evidence="4">
    <location>
        <begin position="225"/>
        <end position="247"/>
    </location>
</feature>
<evidence type="ECO:0000256" key="1">
    <source>
        <dbReference type="ARBA" id="ARBA00023015"/>
    </source>
</evidence>
<name>A0A447INR2_9RHOB</name>
<dbReference type="OrthoDB" id="9803470at2"/>
<evidence type="ECO:0000256" key="2">
    <source>
        <dbReference type="ARBA" id="ARBA00023082"/>
    </source>
</evidence>
<evidence type="ECO:0000313" key="7">
    <source>
        <dbReference type="Proteomes" id="UP000270743"/>
    </source>
</evidence>
<proteinExistence type="predicted"/>
<dbReference type="Gene3D" id="1.10.1740.10">
    <property type="match status" value="1"/>
</dbReference>
<dbReference type="InterPro" id="IPR039425">
    <property type="entry name" value="RNA_pol_sigma-70-like"/>
</dbReference>
<keyword evidence="3" id="KW-0804">Transcription</keyword>